<feature type="compositionally biased region" description="Basic residues" evidence="7">
    <location>
        <begin position="48"/>
        <end position="58"/>
    </location>
</feature>
<evidence type="ECO:0000256" key="5">
    <source>
        <dbReference type="ARBA" id="ARBA00022839"/>
    </source>
</evidence>
<organism evidence="9 10">
    <name type="scientific">Dendrothele bispora (strain CBS 962.96)</name>
    <dbReference type="NCBI Taxonomy" id="1314807"/>
    <lineage>
        <taxon>Eukaryota</taxon>
        <taxon>Fungi</taxon>
        <taxon>Dikarya</taxon>
        <taxon>Basidiomycota</taxon>
        <taxon>Agaricomycotina</taxon>
        <taxon>Agaricomycetes</taxon>
        <taxon>Agaricomycetidae</taxon>
        <taxon>Agaricales</taxon>
        <taxon>Agaricales incertae sedis</taxon>
        <taxon>Dendrothele</taxon>
    </lineage>
</organism>
<comment type="subcellular location">
    <subcellularLocation>
        <location evidence="1">Nucleus</location>
    </subcellularLocation>
</comment>
<dbReference type="PANTHER" id="PTHR12801">
    <property type="entry name" value="RNA EXONUCLEASE REXO1 / RECO3 FAMILY MEMBER-RELATED"/>
    <property type="match status" value="1"/>
</dbReference>
<feature type="region of interest" description="Disordered" evidence="7">
    <location>
        <begin position="538"/>
        <end position="558"/>
    </location>
</feature>
<evidence type="ECO:0000256" key="1">
    <source>
        <dbReference type="ARBA" id="ARBA00004123"/>
    </source>
</evidence>
<dbReference type="InterPro" id="IPR036397">
    <property type="entry name" value="RNaseH_sf"/>
</dbReference>
<feature type="region of interest" description="Disordered" evidence="7">
    <location>
        <begin position="39"/>
        <end position="58"/>
    </location>
</feature>
<dbReference type="EMBL" id="ML179661">
    <property type="protein sequence ID" value="THU83469.1"/>
    <property type="molecule type" value="Genomic_DNA"/>
</dbReference>
<name>A0A4S8L4L7_DENBC</name>
<evidence type="ECO:0000256" key="4">
    <source>
        <dbReference type="ARBA" id="ARBA00022801"/>
    </source>
</evidence>
<reference evidence="9 10" key="1">
    <citation type="journal article" date="2019" name="Nat. Ecol. Evol.">
        <title>Megaphylogeny resolves global patterns of mushroom evolution.</title>
        <authorList>
            <person name="Varga T."/>
            <person name="Krizsan K."/>
            <person name="Foldi C."/>
            <person name="Dima B."/>
            <person name="Sanchez-Garcia M."/>
            <person name="Sanchez-Ramirez S."/>
            <person name="Szollosi G.J."/>
            <person name="Szarkandi J.G."/>
            <person name="Papp V."/>
            <person name="Albert L."/>
            <person name="Andreopoulos W."/>
            <person name="Angelini C."/>
            <person name="Antonin V."/>
            <person name="Barry K.W."/>
            <person name="Bougher N.L."/>
            <person name="Buchanan P."/>
            <person name="Buyck B."/>
            <person name="Bense V."/>
            <person name="Catcheside P."/>
            <person name="Chovatia M."/>
            <person name="Cooper J."/>
            <person name="Damon W."/>
            <person name="Desjardin D."/>
            <person name="Finy P."/>
            <person name="Geml J."/>
            <person name="Haridas S."/>
            <person name="Hughes K."/>
            <person name="Justo A."/>
            <person name="Karasinski D."/>
            <person name="Kautmanova I."/>
            <person name="Kiss B."/>
            <person name="Kocsube S."/>
            <person name="Kotiranta H."/>
            <person name="LaButti K.M."/>
            <person name="Lechner B.E."/>
            <person name="Liimatainen K."/>
            <person name="Lipzen A."/>
            <person name="Lukacs Z."/>
            <person name="Mihaltcheva S."/>
            <person name="Morgado L.N."/>
            <person name="Niskanen T."/>
            <person name="Noordeloos M.E."/>
            <person name="Ohm R.A."/>
            <person name="Ortiz-Santana B."/>
            <person name="Ovrebo C."/>
            <person name="Racz N."/>
            <person name="Riley R."/>
            <person name="Savchenko A."/>
            <person name="Shiryaev A."/>
            <person name="Soop K."/>
            <person name="Spirin V."/>
            <person name="Szebenyi C."/>
            <person name="Tomsovsky M."/>
            <person name="Tulloss R.E."/>
            <person name="Uehling J."/>
            <person name="Grigoriev I.V."/>
            <person name="Vagvolgyi C."/>
            <person name="Papp T."/>
            <person name="Martin F.M."/>
            <person name="Miettinen O."/>
            <person name="Hibbett D.S."/>
            <person name="Nagy L.G."/>
        </authorList>
    </citation>
    <scope>NUCLEOTIDE SEQUENCE [LARGE SCALE GENOMIC DNA]</scope>
    <source>
        <strain evidence="9 10">CBS 962.96</strain>
    </source>
</reference>
<dbReference type="InterPro" id="IPR013520">
    <property type="entry name" value="Ribonucl_H"/>
</dbReference>
<dbReference type="GO" id="GO:0005634">
    <property type="term" value="C:nucleus"/>
    <property type="evidence" value="ECO:0007669"/>
    <property type="project" value="UniProtKB-SubCell"/>
</dbReference>
<evidence type="ECO:0000256" key="2">
    <source>
        <dbReference type="ARBA" id="ARBA00006357"/>
    </source>
</evidence>
<dbReference type="SUPFAM" id="SSF53098">
    <property type="entry name" value="Ribonuclease H-like"/>
    <property type="match status" value="1"/>
</dbReference>
<evidence type="ECO:0000313" key="10">
    <source>
        <dbReference type="Proteomes" id="UP000297245"/>
    </source>
</evidence>
<dbReference type="GO" id="GO:0004527">
    <property type="term" value="F:exonuclease activity"/>
    <property type="evidence" value="ECO:0007669"/>
    <property type="project" value="UniProtKB-KW"/>
</dbReference>
<evidence type="ECO:0000256" key="3">
    <source>
        <dbReference type="ARBA" id="ARBA00022722"/>
    </source>
</evidence>
<dbReference type="GO" id="GO:0003676">
    <property type="term" value="F:nucleic acid binding"/>
    <property type="evidence" value="ECO:0007669"/>
    <property type="project" value="InterPro"/>
</dbReference>
<dbReference type="AlphaFoldDB" id="A0A4S8L4L7"/>
<evidence type="ECO:0000256" key="6">
    <source>
        <dbReference type="ARBA" id="ARBA00023242"/>
    </source>
</evidence>
<accession>A0A4S8L4L7</accession>
<evidence type="ECO:0000256" key="7">
    <source>
        <dbReference type="SAM" id="MobiDB-lite"/>
    </source>
</evidence>
<proteinExistence type="inferred from homology"/>
<dbReference type="InterPro" id="IPR034922">
    <property type="entry name" value="REX1-like_exo"/>
</dbReference>
<dbReference type="InterPro" id="IPR047021">
    <property type="entry name" value="REXO1/3/4-like"/>
</dbReference>
<dbReference type="SMART" id="SM00479">
    <property type="entry name" value="EXOIII"/>
    <property type="match status" value="1"/>
</dbReference>
<feature type="compositionally biased region" description="Pro residues" evidence="7">
    <location>
        <begin position="548"/>
        <end position="558"/>
    </location>
</feature>
<keyword evidence="10" id="KW-1185">Reference proteome</keyword>
<keyword evidence="4" id="KW-0378">Hydrolase</keyword>
<evidence type="ECO:0000313" key="9">
    <source>
        <dbReference type="EMBL" id="THU83469.1"/>
    </source>
</evidence>
<comment type="similarity">
    <text evidence="2">Belongs to the REXO1/REXO3 family.</text>
</comment>
<dbReference type="CDD" id="cd06145">
    <property type="entry name" value="REX1_like"/>
    <property type="match status" value="1"/>
</dbReference>
<feature type="domain" description="Exonuclease" evidence="8">
    <location>
        <begin position="273"/>
        <end position="453"/>
    </location>
</feature>
<keyword evidence="6" id="KW-0539">Nucleus</keyword>
<dbReference type="Proteomes" id="UP000297245">
    <property type="component" value="Unassembled WGS sequence"/>
</dbReference>
<dbReference type="OrthoDB" id="206335at2759"/>
<feature type="region of interest" description="Disordered" evidence="7">
    <location>
        <begin position="200"/>
        <end position="221"/>
    </location>
</feature>
<evidence type="ECO:0000259" key="8">
    <source>
        <dbReference type="SMART" id="SM00479"/>
    </source>
</evidence>
<gene>
    <name evidence="9" type="ORF">K435DRAFT_765818</name>
</gene>
<dbReference type="InterPro" id="IPR012337">
    <property type="entry name" value="RNaseH-like_sf"/>
</dbReference>
<protein>
    <submittedName>
        <fullName evidence="9">Ribonuclease H</fullName>
    </submittedName>
</protein>
<dbReference type="PANTHER" id="PTHR12801:SF115">
    <property type="entry name" value="FI18136P1-RELATED"/>
    <property type="match status" value="1"/>
</dbReference>
<keyword evidence="3" id="KW-0540">Nuclease</keyword>
<keyword evidence="5" id="KW-0269">Exonuclease</keyword>
<dbReference type="Gene3D" id="3.30.420.10">
    <property type="entry name" value="Ribonuclease H-like superfamily/Ribonuclease H"/>
    <property type="match status" value="1"/>
</dbReference>
<sequence>MKRTQNSSSPKAEGPKKKAKVIEAVSESFQEITVGKTTPADGEWTKVEKKKKKEKKTKLKMETTQPRFMYSNSDIARRHHAIGIEEIRDLALHIIADSPPPNWLRVDNAALIPKVVTLLIPGLTSDVLSLPPLPTSATANPNLPISIPLPPRDVPGNAQTGIPFIASTFSHACPTRAPGDQTRMHSILSTFFSCPITNAEKQRRMQQQQQQNGRERDQDPSQYVLSVEQMIENEYPVPSYMSSVFEKTPGWVETPEQPEESLLTPSEGKPKPKVYGIDCEMCLTEDGKELTRVCVVDFHTGKVVYDTLVKPAKPILDYLTRWSGITAAALSTATTTFSEAQAHILKLLTPTPPPPNPFSTSQQTPLAPPTPILLGHSLESDLKALKICHPFCIDTALLYHHPRGRPLKPGLAWLTKKWCNREIQTRGEGGHDPEEDARACLELLQKKLVEGPGFGEFKTDYESIFERIGRAPKRSGGGPGSIRTAVVDRGNPGLMHGNKATKSVGCEDDEEAVNQIVDLLPSHDFVFGRLMGLANLKGWTTPKQSPDAPLPPPTPPPTQEELEAVLAQLNTQLKTIYSALPSSTALIIFTGHSDPRTMVALNGRKNAFETAIRSGKPIDKLEKEEQWRAGDVRALEEAVELTKRGLLFLGIKA</sequence>